<feature type="region of interest" description="Disordered" evidence="1">
    <location>
        <begin position="120"/>
        <end position="210"/>
    </location>
</feature>
<dbReference type="PROSITE" id="PS00028">
    <property type="entry name" value="ZINC_FINGER_C2H2_1"/>
    <property type="match status" value="1"/>
</dbReference>
<feature type="region of interest" description="Disordered" evidence="1">
    <location>
        <begin position="1"/>
        <end position="91"/>
    </location>
</feature>
<evidence type="ECO:0000313" key="4">
    <source>
        <dbReference type="Proteomes" id="UP001224890"/>
    </source>
</evidence>
<feature type="compositionally biased region" description="Polar residues" evidence="1">
    <location>
        <begin position="1"/>
        <end position="20"/>
    </location>
</feature>
<feature type="compositionally biased region" description="Polar residues" evidence="1">
    <location>
        <begin position="71"/>
        <end position="82"/>
    </location>
</feature>
<protein>
    <recommendedName>
        <fullName evidence="2">C2H2-type domain-containing protein</fullName>
    </recommendedName>
</protein>
<comment type="caution">
    <text evidence="3">The sequence shown here is derived from an EMBL/GenBank/DDBJ whole genome shotgun (WGS) entry which is preliminary data.</text>
</comment>
<feature type="compositionally biased region" description="Basic and acidic residues" evidence="1">
    <location>
        <begin position="176"/>
        <end position="186"/>
    </location>
</feature>
<feature type="compositionally biased region" description="Acidic residues" evidence="1">
    <location>
        <begin position="125"/>
        <end position="137"/>
    </location>
</feature>
<gene>
    <name evidence="3" type="ORF">BDP55DRAFT_628372</name>
</gene>
<dbReference type="Gene3D" id="3.30.160.60">
    <property type="entry name" value="Classic Zinc Finger"/>
    <property type="match status" value="1"/>
</dbReference>
<evidence type="ECO:0000313" key="3">
    <source>
        <dbReference type="EMBL" id="KAK1689827.1"/>
    </source>
</evidence>
<organism evidence="3 4">
    <name type="scientific">Colletotrichum godetiae</name>
    <dbReference type="NCBI Taxonomy" id="1209918"/>
    <lineage>
        <taxon>Eukaryota</taxon>
        <taxon>Fungi</taxon>
        <taxon>Dikarya</taxon>
        <taxon>Ascomycota</taxon>
        <taxon>Pezizomycotina</taxon>
        <taxon>Sordariomycetes</taxon>
        <taxon>Hypocreomycetidae</taxon>
        <taxon>Glomerellales</taxon>
        <taxon>Glomerellaceae</taxon>
        <taxon>Colletotrichum</taxon>
        <taxon>Colletotrichum acutatum species complex</taxon>
    </lineage>
</organism>
<feature type="domain" description="C2H2-type" evidence="2">
    <location>
        <begin position="223"/>
        <end position="246"/>
    </location>
</feature>
<evidence type="ECO:0000259" key="2">
    <source>
        <dbReference type="PROSITE" id="PS00028"/>
    </source>
</evidence>
<proteinExistence type="predicted"/>
<feature type="compositionally biased region" description="Low complexity" evidence="1">
    <location>
        <begin position="33"/>
        <end position="46"/>
    </location>
</feature>
<evidence type="ECO:0000256" key="1">
    <source>
        <dbReference type="SAM" id="MobiDB-lite"/>
    </source>
</evidence>
<dbReference type="RefSeq" id="XP_060433522.1">
    <property type="nucleotide sequence ID" value="XM_060571894.1"/>
</dbReference>
<feature type="compositionally biased region" description="Polar residues" evidence="1">
    <location>
        <begin position="47"/>
        <end position="57"/>
    </location>
</feature>
<sequence length="371" mass="41260">MPPLFSTNSGTKDESASQAPSIPRQRTLDKFFSRTGSSIPPTSSTSVAQSKPRTSKAQPAPRSSFAVVLPSSPSKRTGTTPMRTVEDDADDLVISDLSPQFRRLAAQAKVGVSLAKPVLPRAVTDEPDEPEETEEPEVTSLGAATPPPQPRKRGRPKGFRPSLTGKKASQEAGEVGPRKLRPDRPKTGALYAGKRRGRPPKAASPKPRDIYKSLNPHFNTYICEWEGCRAELHNFETLQRHVSIVHTRTVAAGCRWAKCAQQRPPREFSTLADLKSHVEDLHMLPIAWQVGDGPQVSFKRYDPDDGTKLPDYLFDKAGNQVTPSIKDQKEEDLYTWRHNRRKLRDLLLLRDQNMPSEEEEDDAMEDVVEGV</sequence>
<reference evidence="3" key="1">
    <citation type="submission" date="2021-06" db="EMBL/GenBank/DDBJ databases">
        <title>Comparative genomics, transcriptomics and evolutionary studies reveal genomic signatures of adaptation to plant cell wall in hemibiotrophic fungi.</title>
        <authorList>
            <consortium name="DOE Joint Genome Institute"/>
            <person name="Baroncelli R."/>
            <person name="Diaz J.F."/>
            <person name="Benocci T."/>
            <person name="Peng M."/>
            <person name="Battaglia E."/>
            <person name="Haridas S."/>
            <person name="Andreopoulos W."/>
            <person name="Labutti K."/>
            <person name="Pangilinan J."/>
            <person name="Floch G.L."/>
            <person name="Makela M.R."/>
            <person name="Henrissat B."/>
            <person name="Grigoriev I.V."/>
            <person name="Crouch J.A."/>
            <person name="De Vries R.P."/>
            <person name="Sukno S.A."/>
            <person name="Thon M.R."/>
        </authorList>
    </citation>
    <scope>NUCLEOTIDE SEQUENCE</scope>
    <source>
        <strain evidence="3">CBS 193.32</strain>
    </source>
</reference>
<accession>A0AAJ0AT10</accession>
<dbReference type="GeneID" id="85456420"/>
<name>A0AAJ0AT10_9PEZI</name>
<dbReference type="InterPro" id="IPR013087">
    <property type="entry name" value="Znf_C2H2_type"/>
</dbReference>
<dbReference type="EMBL" id="JAHMHR010000007">
    <property type="protein sequence ID" value="KAK1689827.1"/>
    <property type="molecule type" value="Genomic_DNA"/>
</dbReference>
<keyword evidence="4" id="KW-1185">Reference proteome</keyword>
<dbReference type="AlphaFoldDB" id="A0AAJ0AT10"/>
<dbReference type="Proteomes" id="UP001224890">
    <property type="component" value="Unassembled WGS sequence"/>
</dbReference>
<dbReference type="SMART" id="SM00355">
    <property type="entry name" value="ZnF_C2H2"/>
    <property type="match status" value="2"/>
</dbReference>